<dbReference type="PANTHER" id="PTHR43420:SF47">
    <property type="entry name" value="N-ACETYLTRANSFERASE DOMAIN-CONTAINING PROTEIN"/>
    <property type="match status" value="1"/>
</dbReference>
<dbReference type="Pfam" id="PF00583">
    <property type="entry name" value="Acetyltransf_1"/>
    <property type="match status" value="1"/>
</dbReference>
<dbReference type="InterPro" id="IPR000182">
    <property type="entry name" value="GNAT_dom"/>
</dbReference>
<name>A0ABS0TH48_9FLAO</name>
<evidence type="ECO:0000256" key="1">
    <source>
        <dbReference type="ARBA" id="ARBA00022679"/>
    </source>
</evidence>
<proteinExistence type="predicted"/>
<comment type="caution">
    <text evidence="4">The sequence shown here is derived from an EMBL/GenBank/DDBJ whole genome shotgun (WGS) entry which is preliminary data.</text>
</comment>
<dbReference type="EMBL" id="JAEHNY010000008">
    <property type="protein sequence ID" value="MBI6120379.1"/>
    <property type="molecule type" value="Genomic_DNA"/>
</dbReference>
<evidence type="ECO:0000313" key="4">
    <source>
        <dbReference type="EMBL" id="MBI6120379.1"/>
    </source>
</evidence>
<keyword evidence="5" id="KW-1185">Reference proteome</keyword>
<organism evidence="4 5">
    <name type="scientific">Salegentibacter maritimus</name>
    <dbReference type="NCBI Taxonomy" id="2794347"/>
    <lineage>
        <taxon>Bacteria</taxon>
        <taxon>Pseudomonadati</taxon>
        <taxon>Bacteroidota</taxon>
        <taxon>Flavobacteriia</taxon>
        <taxon>Flavobacteriales</taxon>
        <taxon>Flavobacteriaceae</taxon>
        <taxon>Salegentibacter</taxon>
    </lineage>
</organism>
<dbReference type="InterPro" id="IPR050680">
    <property type="entry name" value="YpeA/RimI_acetyltransf"/>
</dbReference>
<dbReference type="SUPFAM" id="SSF55729">
    <property type="entry name" value="Acyl-CoA N-acyltransferases (Nat)"/>
    <property type="match status" value="1"/>
</dbReference>
<reference evidence="4 5" key="1">
    <citation type="submission" date="2020-12" db="EMBL/GenBank/DDBJ databases">
        <title>Salegentibacter orientalis sp. nov., isolated from costal sediment.</title>
        <authorList>
            <person name="Lian F.-B."/>
        </authorList>
    </citation>
    <scope>NUCLEOTIDE SEQUENCE [LARGE SCALE GENOMIC DNA]</scope>
    <source>
        <strain evidence="4 5">F60176</strain>
    </source>
</reference>
<sequence length="177" mass="21103">MIRKASITDLSEIKSLTEACAKALQEQNILQWNKHYPSREKLQADIQNKELYVFEEEKVIISIIVLTPKMDKVYQNIDWLTETGNNLYVHRLATHPAYWGKAYARKMMDFAEEFAINRNYDSIRLDTFSKNKRNQKFYETRGYIKLGDVYFPHKNEYPFHCYEKPLSNHIEKTDKNP</sequence>
<evidence type="ECO:0000313" key="5">
    <source>
        <dbReference type="Proteomes" id="UP000635665"/>
    </source>
</evidence>
<evidence type="ECO:0000256" key="2">
    <source>
        <dbReference type="ARBA" id="ARBA00023315"/>
    </source>
</evidence>
<dbReference type="PROSITE" id="PS51186">
    <property type="entry name" value="GNAT"/>
    <property type="match status" value="1"/>
</dbReference>
<dbReference type="Gene3D" id="3.40.630.30">
    <property type="match status" value="1"/>
</dbReference>
<protein>
    <submittedName>
        <fullName evidence="4">GNAT family N-acetyltransferase</fullName>
    </submittedName>
</protein>
<dbReference type="RefSeq" id="WP_198638753.1">
    <property type="nucleotide sequence ID" value="NZ_JAEHNY010000008.1"/>
</dbReference>
<dbReference type="CDD" id="cd04301">
    <property type="entry name" value="NAT_SF"/>
    <property type="match status" value="1"/>
</dbReference>
<dbReference type="PANTHER" id="PTHR43420">
    <property type="entry name" value="ACETYLTRANSFERASE"/>
    <property type="match status" value="1"/>
</dbReference>
<evidence type="ECO:0000259" key="3">
    <source>
        <dbReference type="PROSITE" id="PS51186"/>
    </source>
</evidence>
<accession>A0ABS0TH48</accession>
<keyword evidence="1" id="KW-0808">Transferase</keyword>
<gene>
    <name evidence="4" type="ORF">I6U50_10155</name>
</gene>
<dbReference type="Proteomes" id="UP000635665">
    <property type="component" value="Unassembled WGS sequence"/>
</dbReference>
<dbReference type="InterPro" id="IPR016181">
    <property type="entry name" value="Acyl_CoA_acyltransferase"/>
</dbReference>
<feature type="domain" description="N-acetyltransferase" evidence="3">
    <location>
        <begin position="1"/>
        <end position="164"/>
    </location>
</feature>
<keyword evidence="2" id="KW-0012">Acyltransferase</keyword>